<accession>X1PR62</accession>
<reference evidence="1" key="1">
    <citation type="journal article" date="2014" name="Front. Microbiol.">
        <title>High frequency of phylogenetically diverse reductive dehalogenase-homologous genes in deep subseafloor sedimentary metagenomes.</title>
        <authorList>
            <person name="Kawai M."/>
            <person name="Futagami T."/>
            <person name="Toyoda A."/>
            <person name="Takaki Y."/>
            <person name="Nishi S."/>
            <person name="Hori S."/>
            <person name="Arai W."/>
            <person name="Tsubouchi T."/>
            <person name="Morono Y."/>
            <person name="Uchiyama I."/>
            <person name="Ito T."/>
            <person name="Fujiyama A."/>
            <person name="Inagaki F."/>
            <person name="Takami H."/>
        </authorList>
    </citation>
    <scope>NUCLEOTIDE SEQUENCE</scope>
    <source>
        <strain evidence="1">Expedition CK06-06</strain>
    </source>
</reference>
<feature type="non-terminal residue" evidence="1">
    <location>
        <position position="1"/>
    </location>
</feature>
<gene>
    <name evidence="1" type="ORF">S06H3_46519</name>
</gene>
<organism evidence="1">
    <name type="scientific">marine sediment metagenome</name>
    <dbReference type="NCBI Taxonomy" id="412755"/>
    <lineage>
        <taxon>unclassified sequences</taxon>
        <taxon>metagenomes</taxon>
        <taxon>ecological metagenomes</taxon>
    </lineage>
</organism>
<sequence>GIKLRLDIGDATLFFKPQLLWNVLEVFRKFAFFNLKASVCLLGTQGRFLKLHDLDENVTSITMEIQADKENRPYTILNK</sequence>
<protein>
    <submittedName>
        <fullName evidence="1">Uncharacterized protein</fullName>
    </submittedName>
</protein>
<dbReference type="AlphaFoldDB" id="X1PR62"/>
<comment type="caution">
    <text evidence="1">The sequence shown here is derived from an EMBL/GenBank/DDBJ whole genome shotgun (WGS) entry which is preliminary data.</text>
</comment>
<dbReference type="EMBL" id="BARV01029136">
    <property type="protein sequence ID" value="GAI41555.1"/>
    <property type="molecule type" value="Genomic_DNA"/>
</dbReference>
<evidence type="ECO:0000313" key="1">
    <source>
        <dbReference type="EMBL" id="GAI41555.1"/>
    </source>
</evidence>
<name>X1PR62_9ZZZZ</name>
<proteinExistence type="predicted"/>